<dbReference type="EMBL" id="CAMPGE010000350">
    <property type="protein sequence ID" value="CAI2359096.1"/>
    <property type="molecule type" value="Genomic_DNA"/>
</dbReference>
<accession>A0AAD1U2F8</accession>
<dbReference type="Gene3D" id="1.10.238.10">
    <property type="entry name" value="EF-hand"/>
    <property type="match status" value="1"/>
</dbReference>
<dbReference type="SUPFAM" id="SSF47473">
    <property type="entry name" value="EF-hand"/>
    <property type="match status" value="1"/>
</dbReference>
<protein>
    <recommendedName>
        <fullName evidence="2">EF-hand domain-containing protein</fullName>
    </recommendedName>
</protein>
<reference evidence="3" key="1">
    <citation type="submission" date="2023-07" db="EMBL/GenBank/DDBJ databases">
        <authorList>
            <consortium name="AG Swart"/>
            <person name="Singh M."/>
            <person name="Singh A."/>
            <person name="Seah K."/>
            <person name="Emmerich C."/>
        </authorList>
    </citation>
    <scope>NUCLEOTIDE SEQUENCE</scope>
    <source>
        <strain evidence="3">DP1</strain>
    </source>
</reference>
<proteinExistence type="predicted"/>
<organism evidence="3 4">
    <name type="scientific">Euplotes crassus</name>
    <dbReference type="NCBI Taxonomy" id="5936"/>
    <lineage>
        <taxon>Eukaryota</taxon>
        <taxon>Sar</taxon>
        <taxon>Alveolata</taxon>
        <taxon>Ciliophora</taxon>
        <taxon>Intramacronucleata</taxon>
        <taxon>Spirotrichea</taxon>
        <taxon>Hypotrichia</taxon>
        <taxon>Euplotida</taxon>
        <taxon>Euplotidae</taxon>
        <taxon>Moneuplotes</taxon>
    </lineage>
</organism>
<dbReference type="AlphaFoldDB" id="A0AAD1U2F8"/>
<dbReference type="PROSITE" id="PS50222">
    <property type="entry name" value="EF_HAND_2"/>
    <property type="match status" value="1"/>
</dbReference>
<evidence type="ECO:0000259" key="2">
    <source>
        <dbReference type="PROSITE" id="PS50222"/>
    </source>
</evidence>
<feature type="region of interest" description="Disordered" evidence="1">
    <location>
        <begin position="201"/>
        <end position="237"/>
    </location>
</feature>
<dbReference type="InterPro" id="IPR011992">
    <property type="entry name" value="EF-hand-dom_pair"/>
</dbReference>
<dbReference type="GO" id="GO:0005509">
    <property type="term" value="F:calcium ion binding"/>
    <property type="evidence" value="ECO:0007669"/>
    <property type="project" value="InterPro"/>
</dbReference>
<evidence type="ECO:0000313" key="3">
    <source>
        <dbReference type="EMBL" id="CAI2359096.1"/>
    </source>
</evidence>
<evidence type="ECO:0000313" key="4">
    <source>
        <dbReference type="Proteomes" id="UP001295684"/>
    </source>
</evidence>
<name>A0AAD1U2F8_EUPCR</name>
<dbReference type="Proteomes" id="UP001295684">
    <property type="component" value="Unassembled WGS sequence"/>
</dbReference>
<gene>
    <name evidence="3" type="ORF">ECRASSUSDP1_LOCUS381</name>
</gene>
<sequence>MVVCILEGWGKFIKQEMPSREYLERAAKIIISATPESSSEERITMKILGDWIDQNENMMSMFLMFEPQEKVEERLSLFLPFKRDSSHLPILLHKYLGKKIIVEKSLKKISKNKDFTRSSLENLKLKKNSSRMSLIKRSIKKRRTRQSQPKLSERITKSYAIPISIENLADPGFYKLKKLENEVSLPNLKGAPATNLINKIKEQQSTEETPKRKSVRHSSLVHQDEKEKNLPTNLGSKRFIPKRTRSKNIITIKDKTIKRKDVILLKEEFDSLYFNNKYSNGMSHSNLPSLSKGEELDPEIAKKVSFKDTLKKFAPGATKEDMDKMLDWVKKEQEIEEKGVINYKMPKYANQQKTSRNIRFKQLKDYIHIFDNLDKDRDSFLTFKDFREAYSHILSDKDIESFFTRFNKIARTDLDHQHDPSSCLDLQEYLKIMLPQDSLLDEKVKIEAEEYHNKLLQSTKAVLRKKLF</sequence>
<keyword evidence="4" id="KW-1185">Reference proteome</keyword>
<feature type="domain" description="EF-hand" evidence="2">
    <location>
        <begin position="361"/>
        <end position="396"/>
    </location>
</feature>
<feature type="compositionally biased region" description="Basic and acidic residues" evidence="1">
    <location>
        <begin position="201"/>
        <end position="211"/>
    </location>
</feature>
<dbReference type="InterPro" id="IPR002048">
    <property type="entry name" value="EF_hand_dom"/>
</dbReference>
<comment type="caution">
    <text evidence="3">The sequence shown here is derived from an EMBL/GenBank/DDBJ whole genome shotgun (WGS) entry which is preliminary data.</text>
</comment>
<evidence type="ECO:0000256" key="1">
    <source>
        <dbReference type="SAM" id="MobiDB-lite"/>
    </source>
</evidence>